<feature type="transmembrane region" description="Helical" evidence="1">
    <location>
        <begin position="34"/>
        <end position="52"/>
    </location>
</feature>
<evidence type="ECO:0000313" key="2">
    <source>
        <dbReference type="EMBL" id="RVT94136.1"/>
    </source>
</evidence>
<accession>A0A437M966</accession>
<keyword evidence="1" id="KW-0472">Membrane</keyword>
<keyword evidence="1" id="KW-1133">Transmembrane helix</keyword>
<organism evidence="2 3">
    <name type="scientific">Sphingomonas crocodyli</name>
    <dbReference type="NCBI Taxonomy" id="1979270"/>
    <lineage>
        <taxon>Bacteria</taxon>
        <taxon>Pseudomonadati</taxon>
        <taxon>Pseudomonadota</taxon>
        <taxon>Alphaproteobacteria</taxon>
        <taxon>Sphingomonadales</taxon>
        <taxon>Sphingomonadaceae</taxon>
        <taxon>Sphingomonas</taxon>
    </lineage>
</organism>
<protein>
    <submittedName>
        <fullName evidence="2">Uncharacterized protein</fullName>
    </submittedName>
</protein>
<comment type="caution">
    <text evidence="2">The sequence shown here is derived from an EMBL/GenBank/DDBJ whole genome shotgun (WGS) entry which is preliminary data.</text>
</comment>
<evidence type="ECO:0000256" key="1">
    <source>
        <dbReference type="SAM" id="Phobius"/>
    </source>
</evidence>
<keyword evidence="1" id="KW-0812">Transmembrane</keyword>
<proteinExistence type="predicted"/>
<name>A0A437M966_9SPHN</name>
<reference evidence="2 3" key="1">
    <citation type="submission" date="2019-01" db="EMBL/GenBank/DDBJ databases">
        <authorList>
            <person name="Chen W.-M."/>
        </authorList>
    </citation>
    <scope>NUCLEOTIDE SEQUENCE [LARGE SCALE GENOMIC DNA]</scope>
    <source>
        <strain evidence="2 3">CCP-7</strain>
    </source>
</reference>
<dbReference type="AlphaFoldDB" id="A0A437M966"/>
<evidence type="ECO:0000313" key="3">
    <source>
        <dbReference type="Proteomes" id="UP000282971"/>
    </source>
</evidence>
<keyword evidence="3" id="KW-1185">Reference proteome</keyword>
<dbReference type="EMBL" id="SACN01000001">
    <property type="protein sequence ID" value="RVT94136.1"/>
    <property type="molecule type" value="Genomic_DNA"/>
</dbReference>
<sequence length="119" mass="12970">MVRKGKAASIFAAASVSVVVVVNLMTGNQNYRSVFYYAFLILQALLAHRFFWNAASLLTRDMADFKYWDNDDGVALPGGRLGARATMAGDTIFYLGFGVPLMIFDLADSAVDNFANTIG</sequence>
<dbReference type="RefSeq" id="WP_127743339.1">
    <property type="nucleotide sequence ID" value="NZ_SACN01000001.1"/>
</dbReference>
<dbReference type="Proteomes" id="UP000282971">
    <property type="component" value="Unassembled WGS sequence"/>
</dbReference>
<gene>
    <name evidence="2" type="ORF">EOD43_09870</name>
</gene>
<feature type="transmembrane region" description="Helical" evidence="1">
    <location>
        <begin position="7"/>
        <end position="28"/>
    </location>
</feature>